<reference evidence="2" key="1">
    <citation type="submission" date="2023-07" db="EMBL/GenBank/DDBJ databases">
        <title>draft genome sequence of fig (Ficus carica).</title>
        <authorList>
            <person name="Takahashi T."/>
            <person name="Nishimura K."/>
        </authorList>
    </citation>
    <scope>NUCLEOTIDE SEQUENCE</scope>
</reference>
<dbReference type="AlphaFoldDB" id="A0AA88J277"/>
<name>A0AA88J277_FICCA</name>
<evidence type="ECO:0000313" key="2">
    <source>
        <dbReference type="EMBL" id="GMN63183.1"/>
    </source>
</evidence>
<protein>
    <submittedName>
        <fullName evidence="2">Uncharacterized protein</fullName>
    </submittedName>
</protein>
<organism evidence="2 3">
    <name type="scientific">Ficus carica</name>
    <name type="common">Common fig</name>
    <dbReference type="NCBI Taxonomy" id="3494"/>
    <lineage>
        <taxon>Eukaryota</taxon>
        <taxon>Viridiplantae</taxon>
        <taxon>Streptophyta</taxon>
        <taxon>Embryophyta</taxon>
        <taxon>Tracheophyta</taxon>
        <taxon>Spermatophyta</taxon>
        <taxon>Magnoliopsida</taxon>
        <taxon>eudicotyledons</taxon>
        <taxon>Gunneridae</taxon>
        <taxon>Pentapetalae</taxon>
        <taxon>rosids</taxon>
        <taxon>fabids</taxon>
        <taxon>Rosales</taxon>
        <taxon>Moraceae</taxon>
        <taxon>Ficeae</taxon>
        <taxon>Ficus</taxon>
    </lineage>
</organism>
<proteinExistence type="predicted"/>
<keyword evidence="3" id="KW-1185">Reference proteome</keyword>
<comment type="caution">
    <text evidence="2">The sequence shown here is derived from an EMBL/GenBank/DDBJ whole genome shotgun (WGS) entry which is preliminary data.</text>
</comment>
<evidence type="ECO:0000256" key="1">
    <source>
        <dbReference type="SAM" id="MobiDB-lite"/>
    </source>
</evidence>
<dbReference type="Proteomes" id="UP001187192">
    <property type="component" value="Unassembled WGS sequence"/>
</dbReference>
<evidence type="ECO:0000313" key="3">
    <source>
        <dbReference type="Proteomes" id="UP001187192"/>
    </source>
</evidence>
<dbReference type="EMBL" id="BTGU01000144">
    <property type="protein sequence ID" value="GMN63183.1"/>
    <property type="molecule type" value="Genomic_DNA"/>
</dbReference>
<accession>A0AA88J277</accession>
<feature type="region of interest" description="Disordered" evidence="1">
    <location>
        <begin position="27"/>
        <end position="65"/>
    </location>
</feature>
<sequence>MTMKLHDVGYSSNASGNLRSQRLLGMVPNSNLTENGRARGSESFSSSMEKYRKAPTSAETQTSGD</sequence>
<gene>
    <name evidence="2" type="ORF">TIFTF001_032263</name>
</gene>